<organism evidence="2 3">
    <name type="scientific">Enterococcus faecium (strain ATCC BAA-472 / TX0016 / DO)</name>
    <dbReference type="NCBI Taxonomy" id="333849"/>
    <lineage>
        <taxon>Bacteria</taxon>
        <taxon>Bacillati</taxon>
        <taxon>Bacillota</taxon>
        <taxon>Bacilli</taxon>
        <taxon>Lactobacillales</taxon>
        <taxon>Enterococcaceae</taxon>
        <taxon>Enterococcus</taxon>
    </lineage>
</organism>
<reference evidence="2 3" key="1">
    <citation type="journal article" date="2012" name="BMC Microbiol.">
        <title>Complete genome sequence of Enterococcus faecium strain TX16 and comparative genomic analysis of Enterococcus faecium genomes.</title>
        <authorList>
            <person name="Qin X."/>
            <person name="Galloway-Pena J.R."/>
            <person name="Sillanpaa J."/>
            <person name="Hyeob Roh J."/>
            <person name="Nallapareddy S.R."/>
            <person name="Chowdhury S."/>
            <person name="Bourgogne A."/>
            <person name="Choudhury T."/>
            <person name="Munzy D.M."/>
            <person name="Buhay C.J."/>
            <person name="Ding Y."/>
            <person name="Dugan-Rocha S."/>
            <person name="Liu W."/>
            <person name="Kovar C."/>
            <person name="Sodergren E."/>
            <person name="Highlander S."/>
            <person name="Petrosino J.F."/>
            <person name="Worley K.C."/>
            <person name="Gibbs R.A."/>
            <person name="Weinstock G.M."/>
            <person name="Murray B.E."/>
        </authorList>
    </citation>
    <scope>NUCLEOTIDE SEQUENCE [LARGE SCALE GENOMIC DNA]</scope>
    <source>
        <strain evidence="3">ATCC BAA-472 / TX0016 / DO</strain>
    </source>
</reference>
<keyword evidence="1" id="KW-0472">Membrane</keyword>
<name>I3U3G4_ENTFD</name>
<dbReference type="AlphaFoldDB" id="I3U3G4"/>
<keyword evidence="3" id="KW-1185">Reference proteome</keyword>
<evidence type="ECO:0000313" key="3">
    <source>
        <dbReference type="Proteomes" id="UP000005269"/>
    </source>
</evidence>
<sequence>MMLCKGKNINRSVQIMALIMMMSVISSVEITIDIYFILFCAIIWGISVQSETLQE</sequence>
<protein>
    <submittedName>
        <fullName evidence="2">Uncharacterized protein</fullName>
    </submittedName>
</protein>
<proteinExistence type="predicted"/>
<dbReference type="KEGG" id="efu:HMPREF0351_11928"/>
<gene>
    <name evidence="2" type="ORF">HMPREF0351_11928</name>
</gene>
<keyword evidence="1" id="KW-1133">Transmembrane helix</keyword>
<feature type="transmembrane region" description="Helical" evidence="1">
    <location>
        <begin position="21"/>
        <end position="46"/>
    </location>
</feature>
<evidence type="ECO:0000256" key="1">
    <source>
        <dbReference type="SAM" id="Phobius"/>
    </source>
</evidence>
<dbReference type="HOGENOM" id="CLU_3025088_0_0_9"/>
<dbReference type="Proteomes" id="UP000005269">
    <property type="component" value="Chromosome"/>
</dbReference>
<evidence type="ECO:0000313" key="2">
    <source>
        <dbReference type="EMBL" id="AFK59552.1"/>
    </source>
</evidence>
<dbReference type="EMBL" id="CP003583">
    <property type="protein sequence ID" value="AFK59552.1"/>
    <property type="molecule type" value="Genomic_DNA"/>
</dbReference>
<keyword evidence="1" id="KW-0812">Transmembrane</keyword>
<accession>I3U3G4</accession>